<dbReference type="NCBIfam" id="TIGR00762">
    <property type="entry name" value="DegV"/>
    <property type="match status" value="1"/>
</dbReference>
<dbReference type="SUPFAM" id="SSF82549">
    <property type="entry name" value="DAK1/DegV-like"/>
    <property type="match status" value="1"/>
</dbReference>
<organism evidence="2 3">
    <name type="scientific">Lacticaseibacillus sharpeae JCM 1186 = DSM 20505</name>
    <dbReference type="NCBI Taxonomy" id="1291052"/>
    <lineage>
        <taxon>Bacteria</taxon>
        <taxon>Bacillati</taxon>
        <taxon>Bacillota</taxon>
        <taxon>Bacilli</taxon>
        <taxon>Lactobacillales</taxon>
        <taxon>Lactobacillaceae</taxon>
        <taxon>Lacticaseibacillus</taxon>
    </lineage>
</organism>
<evidence type="ECO:0008006" key="4">
    <source>
        <dbReference type="Google" id="ProtNLM"/>
    </source>
</evidence>
<dbReference type="PANTHER" id="PTHR33434:SF8">
    <property type="entry name" value="DEGV DOMAIN-CONTAINING PROTEIN SPR1019"/>
    <property type="match status" value="1"/>
</dbReference>
<dbReference type="AlphaFoldDB" id="A0A0R1ZYG4"/>
<dbReference type="Proteomes" id="UP000051679">
    <property type="component" value="Unassembled WGS sequence"/>
</dbReference>
<evidence type="ECO:0000256" key="1">
    <source>
        <dbReference type="ARBA" id="ARBA00023121"/>
    </source>
</evidence>
<sequence>MSKIKIVTDSSVQMTDEEIKEYGVTIIPLTVMIDNTVYVDGETIQRDEFVQKMATADSLPKTSQPAVGTVLETFNDLTKDGSQVLAIFMAESLSGTVNSGRQAAEMSDGQVTVVDSGFTDRAMSFQVIEAAKMAAEGTSMDAIVDALAEVRANTVLRMAVVKLDNLVKGGRLSRTAGLITSVLNIKLELMMENGKLEVMKKVRGMKAIKAFKDEVIQQMSQKPNVKGVGVSYVNIPEKAEEIGAEIRAALPGVPVLVRPTGPIVATHAGEGAFAILYYEG</sequence>
<dbReference type="STRING" id="1291052.FC18_GL000778"/>
<dbReference type="InterPro" id="IPR043168">
    <property type="entry name" value="DegV_C"/>
</dbReference>
<dbReference type="OrthoDB" id="5429275at2"/>
<dbReference type="EMBL" id="AYYO01000010">
    <property type="protein sequence ID" value="KRM55996.1"/>
    <property type="molecule type" value="Genomic_DNA"/>
</dbReference>
<dbReference type="PANTHER" id="PTHR33434">
    <property type="entry name" value="DEGV DOMAIN-CONTAINING PROTEIN DR_1986-RELATED"/>
    <property type="match status" value="1"/>
</dbReference>
<dbReference type="Gene3D" id="3.30.1180.10">
    <property type="match status" value="1"/>
</dbReference>
<name>A0A0R1ZYG4_9LACO</name>
<proteinExistence type="predicted"/>
<gene>
    <name evidence="2" type="ORF">FC18_GL000778</name>
</gene>
<dbReference type="PATRIC" id="fig|1291052.5.peg.794"/>
<dbReference type="Gene3D" id="3.40.50.10170">
    <property type="match status" value="1"/>
</dbReference>
<reference evidence="2 3" key="1">
    <citation type="journal article" date="2015" name="Genome Announc.">
        <title>Expanding the biotechnology potential of lactobacilli through comparative genomics of 213 strains and associated genera.</title>
        <authorList>
            <person name="Sun Z."/>
            <person name="Harris H.M."/>
            <person name="McCann A."/>
            <person name="Guo C."/>
            <person name="Argimon S."/>
            <person name="Zhang W."/>
            <person name="Yang X."/>
            <person name="Jeffery I.B."/>
            <person name="Cooney J.C."/>
            <person name="Kagawa T.F."/>
            <person name="Liu W."/>
            <person name="Song Y."/>
            <person name="Salvetti E."/>
            <person name="Wrobel A."/>
            <person name="Rasinkangas P."/>
            <person name="Parkhill J."/>
            <person name="Rea M.C."/>
            <person name="O'Sullivan O."/>
            <person name="Ritari J."/>
            <person name="Douillard F.P."/>
            <person name="Paul Ross R."/>
            <person name="Yang R."/>
            <person name="Briner A.E."/>
            <person name="Felis G.E."/>
            <person name="de Vos W.M."/>
            <person name="Barrangou R."/>
            <person name="Klaenhammer T.R."/>
            <person name="Caufield P.W."/>
            <person name="Cui Y."/>
            <person name="Zhang H."/>
            <person name="O'Toole P.W."/>
        </authorList>
    </citation>
    <scope>NUCLEOTIDE SEQUENCE [LARGE SCALE GENOMIC DNA]</scope>
    <source>
        <strain evidence="2 3">DSM 20505</strain>
    </source>
</reference>
<dbReference type="RefSeq" id="WP_056975419.1">
    <property type="nucleotide sequence ID" value="NZ_AYYO01000010.1"/>
</dbReference>
<comment type="caution">
    <text evidence="2">The sequence shown here is derived from an EMBL/GenBank/DDBJ whole genome shotgun (WGS) entry which is preliminary data.</text>
</comment>
<protein>
    <recommendedName>
        <fullName evidence="4">DegV family protein</fullName>
    </recommendedName>
</protein>
<keyword evidence="3" id="KW-1185">Reference proteome</keyword>
<dbReference type="InterPro" id="IPR050270">
    <property type="entry name" value="DegV_domain_contain"/>
</dbReference>
<keyword evidence="1" id="KW-0446">Lipid-binding</keyword>
<evidence type="ECO:0000313" key="3">
    <source>
        <dbReference type="Proteomes" id="UP000051679"/>
    </source>
</evidence>
<dbReference type="Pfam" id="PF02645">
    <property type="entry name" value="DegV"/>
    <property type="match status" value="1"/>
</dbReference>
<dbReference type="PROSITE" id="PS51482">
    <property type="entry name" value="DEGV"/>
    <property type="match status" value="1"/>
</dbReference>
<dbReference type="InterPro" id="IPR003797">
    <property type="entry name" value="DegV"/>
</dbReference>
<accession>A0A0R1ZYG4</accession>
<dbReference type="GO" id="GO:0008289">
    <property type="term" value="F:lipid binding"/>
    <property type="evidence" value="ECO:0007669"/>
    <property type="project" value="UniProtKB-KW"/>
</dbReference>
<evidence type="ECO:0000313" key="2">
    <source>
        <dbReference type="EMBL" id="KRM55996.1"/>
    </source>
</evidence>